<evidence type="ECO:0000256" key="4">
    <source>
        <dbReference type="ARBA" id="ARBA00022723"/>
    </source>
</evidence>
<reference evidence="11" key="5">
    <citation type="submission" date="2018-04" db="UniProtKB">
        <authorList>
            <consortium name="EnsemblFungi"/>
        </authorList>
    </citation>
    <scope>IDENTIFICATION</scope>
    <source>
        <strain evidence="11">R3-111a-1</strain>
    </source>
</reference>
<dbReference type="InterPro" id="IPR001128">
    <property type="entry name" value="Cyt_P450"/>
</dbReference>
<dbReference type="InterPro" id="IPR036396">
    <property type="entry name" value="Cyt_P450_sf"/>
</dbReference>
<dbReference type="SUPFAM" id="SSF48264">
    <property type="entry name" value="Cytochrome P450"/>
    <property type="match status" value="1"/>
</dbReference>
<dbReference type="RefSeq" id="XP_009223743.1">
    <property type="nucleotide sequence ID" value="XM_009225479.1"/>
</dbReference>
<keyword evidence="9" id="KW-1133">Transmembrane helix</keyword>
<dbReference type="AlphaFoldDB" id="J3P2A7"/>
<dbReference type="Gene3D" id="1.10.630.10">
    <property type="entry name" value="Cytochrome P450"/>
    <property type="match status" value="1"/>
</dbReference>
<keyword evidence="3" id="KW-0349">Heme</keyword>
<dbReference type="GO" id="GO:0004497">
    <property type="term" value="F:monooxygenase activity"/>
    <property type="evidence" value="ECO:0007669"/>
    <property type="project" value="UniProtKB-KW"/>
</dbReference>
<dbReference type="HOGENOM" id="CLU_727707_0_0_1"/>
<dbReference type="STRING" id="644352.J3P2A7"/>
<dbReference type="OrthoDB" id="1470350at2759"/>
<comment type="similarity">
    <text evidence="2">Belongs to the cytochrome P450 family.</text>
</comment>
<keyword evidence="7" id="KW-0503">Monooxygenase</keyword>
<dbReference type="GO" id="GO:0016705">
    <property type="term" value="F:oxidoreductase activity, acting on paired donors, with incorporation or reduction of molecular oxygen"/>
    <property type="evidence" value="ECO:0007669"/>
    <property type="project" value="InterPro"/>
</dbReference>
<feature type="compositionally biased region" description="Basic residues" evidence="8">
    <location>
        <begin position="155"/>
        <end position="178"/>
    </location>
</feature>
<feature type="transmembrane region" description="Helical" evidence="9">
    <location>
        <begin position="20"/>
        <end position="38"/>
    </location>
</feature>
<dbReference type="PANTHER" id="PTHR24287:SF1">
    <property type="entry name" value="P450, PUTATIVE (EUROFUNG)-RELATED"/>
    <property type="match status" value="1"/>
</dbReference>
<dbReference type="InterPro" id="IPR047146">
    <property type="entry name" value="Cyt_P450_E_CYP52_fungi"/>
</dbReference>
<evidence type="ECO:0000313" key="11">
    <source>
        <dbReference type="EnsemblFungi" id="EJT73799"/>
    </source>
</evidence>
<keyword evidence="4" id="KW-0479">Metal-binding</keyword>
<evidence type="ECO:0000256" key="5">
    <source>
        <dbReference type="ARBA" id="ARBA00023002"/>
    </source>
</evidence>
<protein>
    <recommendedName>
        <fullName evidence="13">Cytochrome P450</fullName>
    </recommendedName>
</protein>
<evidence type="ECO:0000313" key="10">
    <source>
        <dbReference type="EMBL" id="EJT73799.1"/>
    </source>
</evidence>
<evidence type="ECO:0000256" key="6">
    <source>
        <dbReference type="ARBA" id="ARBA00023004"/>
    </source>
</evidence>
<dbReference type="Proteomes" id="UP000006039">
    <property type="component" value="Unassembled WGS sequence"/>
</dbReference>
<name>J3P2A7_GAET3</name>
<dbReference type="eggNOG" id="KOG0158">
    <property type="taxonomic scope" value="Eukaryota"/>
</dbReference>
<comment type="cofactor">
    <cofactor evidence="1">
        <name>heme</name>
        <dbReference type="ChEBI" id="CHEBI:30413"/>
    </cofactor>
</comment>
<evidence type="ECO:0000256" key="2">
    <source>
        <dbReference type="ARBA" id="ARBA00010617"/>
    </source>
</evidence>
<feature type="region of interest" description="Disordered" evidence="8">
    <location>
        <begin position="141"/>
        <end position="197"/>
    </location>
</feature>
<keyword evidence="9" id="KW-0812">Transmembrane</keyword>
<dbReference type="GO" id="GO:0020037">
    <property type="term" value="F:heme binding"/>
    <property type="evidence" value="ECO:0007669"/>
    <property type="project" value="InterPro"/>
</dbReference>
<accession>J3P2A7</accession>
<dbReference type="PANTHER" id="PTHR24287">
    <property type="entry name" value="P450, PUTATIVE (EUROFUNG)-RELATED"/>
    <property type="match status" value="1"/>
</dbReference>
<evidence type="ECO:0000256" key="8">
    <source>
        <dbReference type="SAM" id="MobiDB-lite"/>
    </source>
</evidence>
<organism evidence="10">
    <name type="scientific">Gaeumannomyces tritici (strain R3-111a-1)</name>
    <name type="common">Wheat and barley take-all root rot fungus</name>
    <name type="synonym">Gaeumannomyces graminis var. tritici</name>
    <dbReference type="NCBI Taxonomy" id="644352"/>
    <lineage>
        <taxon>Eukaryota</taxon>
        <taxon>Fungi</taxon>
        <taxon>Dikarya</taxon>
        <taxon>Ascomycota</taxon>
        <taxon>Pezizomycotina</taxon>
        <taxon>Sordariomycetes</taxon>
        <taxon>Sordariomycetidae</taxon>
        <taxon>Magnaporthales</taxon>
        <taxon>Magnaporthaceae</taxon>
        <taxon>Gaeumannomyces</taxon>
    </lineage>
</organism>
<evidence type="ECO:0000256" key="9">
    <source>
        <dbReference type="SAM" id="Phobius"/>
    </source>
</evidence>
<sequence length="380" mass="42516">MPHPLVFIIVLKSTSNTMHSIYILVLAYLSVIFLRHCLKARARSKELQKLAAEHGCAPAPSLDGRFSWGISLLREWIQADSQHRLMQLILFHMRQSGWTIHQQLLNQTILVTVDPANLEAMLNSKAGGAWCLTPHHIHTHNLTPQLNTPPTSPRLLRRPPPGRHPALRRRRLHARRRGLAPLARPDPPAPGRSSYLLTKSPCRDSFILVRHPSVLSKLRTEIATNPIPPPDLRRADLKAMPYLQAVLREVLRLYPPAPVNARTAARDTGPARGRRGSTAASPCWPERWLDDDDDDDDDEGAVGVAGPACRFSATRWRVALRVPAVRRRASRLHRNGRFALTEAAYAVVRILDRFPAIALPEGEKVEPLGSEKHGCNVRLG</sequence>
<feature type="region of interest" description="Disordered" evidence="8">
    <location>
        <begin position="261"/>
        <end position="297"/>
    </location>
</feature>
<dbReference type="GeneID" id="20348113"/>
<dbReference type="VEuPathDB" id="FungiDB:GGTG_07655"/>
<dbReference type="GO" id="GO:0005506">
    <property type="term" value="F:iron ion binding"/>
    <property type="evidence" value="ECO:0007669"/>
    <property type="project" value="InterPro"/>
</dbReference>
<keyword evidence="5" id="KW-0560">Oxidoreductase</keyword>
<keyword evidence="9" id="KW-0472">Membrane</keyword>
<proteinExistence type="inferred from homology"/>
<evidence type="ECO:0000313" key="12">
    <source>
        <dbReference type="Proteomes" id="UP000006039"/>
    </source>
</evidence>
<keyword evidence="12" id="KW-1185">Reference proteome</keyword>
<evidence type="ECO:0000256" key="1">
    <source>
        <dbReference type="ARBA" id="ARBA00001971"/>
    </source>
</evidence>
<evidence type="ECO:0000256" key="3">
    <source>
        <dbReference type="ARBA" id="ARBA00022617"/>
    </source>
</evidence>
<dbReference type="EnsemblFungi" id="EJT73799">
    <property type="protein sequence ID" value="EJT73799"/>
    <property type="gene ID" value="GGTG_07655"/>
</dbReference>
<evidence type="ECO:0008006" key="13">
    <source>
        <dbReference type="Google" id="ProtNLM"/>
    </source>
</evidence>
<dbReference type="Pfam" id="PF00067">
    <property type="entry name" value="p450"/>
    <property type="match status" value="1"/>
</dbReference>
<keyword evidence="6" id="KW-0408">Iron</keyword>
<dbReference type="EMBL" id="GL385398">
    <property type="protein sequence ID" value="EJT73799.1"/>
    <property type="molecule type" value="Genomic_DNA"/>
</dbReference>
<gene>
    <name evidence="11" type="primary">20348113</name>
    <name evidence="10" type="ORF">GGTG_07655</name>
</gene>
<reference evidence="10" key="2">
    <citation type="submission" date="2010-07" db="EMBL/GenBank/DDBJ databases">
        <authorList>
            <consortium name="The Broad Institute Genome Sequencing Platform"/>
            <consortium name="Broad Institute Genome Sequencing Center for Infectious Disease"/>
            <person name="Ma L.-J."/>
            <person name="Dead R."/>
            <person name="Young S."/>
            <person name="Zeng Q."/>
            <person name="Koehrsen M."/>
            <person name="Alvarado L."/>
            <person name="Berlin A."/>
            <person name="Chapman S.B."/>
            <person name="Chen Z."/>
            <person name="Freedman E."/>
            <person name="Gellesch M."/>
            <person name="Goldberg J."/>
            <person name="Griggs A."/>
            <person name="Gujja S."/>
            <person name="Heilman E.R."/>
            <person name="Heiman D."/>
            <person name="Hepburn T."/>
            <person name="Howarth C."/>
            <person name="Jen D."/>
            <person name="Larson L."/>
            <person name="Mehta T."/>
            <person name="Neiman D."/>
            <person name="Pearson M."/>
            <person name="Roberts A."/>
            <person name="Saif S."/>
            <person name="Shea T."/>
            <person name="Shenoy N."/>
            <person name="Sisk P."/>
            <person name="Stolte C."/>
            <person name="Sykes S."/>
            <person name="Walk T."/>
            <person name="White J."/>
            <person name="Yandava C."/>
            <person name="Haas B."/>
            <person name="Nusbaum C."/>
            <person name="Birren B."/>
        </authorList>
    </citation>
    <scope>NUCLEOTIDE SEQUENCE</scope>
    <source>
        <strain evidence="10">R3-111a-1</strain>
    </source>
</reference>
<evidence type="ECO:0000256" key="7">
    <source>
        <dbReference type="ARBA" id="ARBA00023033"/>
    </source>
</evidence>
<reference evidence="11" key="4">
    <citation type="journal article" date="2015" name="G3 (Bethesda)">
        <title>Genome sequences of three phytopathogenic species of the Magnaporthaceae family of fungi.</title>
        <authorList>
            <person name="Okagaki L.H."/>
            <person name="Nunes C.C."/>
            <person name="Sailsbery J."/>
            <person name="Clay B."/>
            <person name="Brown D."/>
            <person name="John T."/>
            <person name="Oh Y."/>
            <person name="Young N."/>
            <person name="Fitzgerald M."/>
            <person name="Haas B.J."/>
            <person name="Zeng Q."/>
            <person name="Young S."/>
            <person name="Adiconis X."/>
            <person name="Fan L."/>
            <person name="Levin J.Z."/>
            <person name="Mitchell T.K."/>
            <person name="Okubara P.A."/>
            <person name="Farman M.L."/>
            <person name="Kohn L.M."/>
            <person name="Birren B."/>
            <person name="Ma L.-J."/>
            <person name="Dean R.A."/>
        </authorList>
    </citation>
    <scope>NUCLEOTIDE SEQUENCE</scope>
    <source>
        <strain evidence="11">R3-111a-1</strain>
    </source>
</reference>
<reference evidence="12" key="1">
    <citation type="submission" date="2010-07" db="EMBL/GenBank/DDBJ databases">
        <title>The genome sequence of Gaeumannomyces graminis var. tritici strain R3-111a-1.</title>
        <authorList>
            <consortium name="The Broad Institute Genome Sequencing Platform"/>
            <person name="Ma L.-J."/>
            <person name="Dead R."/>
            <person name="Young S."/>
            <person name="Zeng Q."/>
            <person name="Koehrsen M."/>
            <person name="Alvarado L."/>
            <person name="Berlin A."/>
            <person name="Chapman S.B."/>
            <person name="Chen Z."/>
            <person name="Freedman E."/>
            <person name="Gellesch M."/>
            <person name="Goldberg J."/>
            <person name="Griggs A."/>
            <person name="Gujja S."/>
            <person name="Heilman E.R."/>
            <person name="Heiman D."/>
            <person name="Hepburn T."/>
            <person name="Howarth C."/>
            <person name="Jen D."/>
            <person name="Larson L."/>
            <person name="Mehta T."/>
            <person name="Neiman D."/>
            <person name="Pearson M."/>
            <person name="Roberts A."/>
            <person name="Saif S."/>
            <person name="Shea T."/>
            <person name="Shenoy N."/>
            <person name="Sisk P."/>
            <person name="Stolte C."/>
            <person name="Sykes S."/>
            <person name="Walk T."/>
            <person name="White J."/>
            <person name="Yandava C."/>
            <person name="Haas B."/>
            <person name="Nusbaum C."/>
            <person name="Birren B."/>
        </authorList>
    </citation>
    <scope>NUCLEOTIDE SEQUENCE [LARGE SCALE GENOMIC DNA]</scope>
    <source>
        <strain evidence="12">R3-111a-1</strain>
    </source>
</reference>
<reference evidence="10" key="3">
    <citation type="submission" date="2010-09" db="EMBL/GenBank/DDBJ databases">
        <title>Annotation of Gaeumannomyces graminis var. tritici R3-111a-1.</title>
        <authorList>
            <consortium name="The Broad Institute Genome Sequencing Platform"/>
            <person name="Ma L.-J."/>
            <person name="Dead R."/>
            <person name="Young S.K."/>
            <person name="Zeng Q."/>
            <person name="Gargeya S."/>
            <person name="Fitzgerald M."/>
            <person name="Haas B."/>
            <person name="Abouelleil A."/>
            <person name="Alvarado L."/>
            <person name="Arachchi H.M."/>
            <person name="Berlin A."/>
            <person name="Brown A."/>
            <person name="Chapman S.B."/>
            <person name="Chen Z."/>
            <person name="Dunbar C."/>
            <person name="Freedman E."/>
            <person name="Gearin G."/>
            <person name="Gellesch M."/>
            <person name="Goldberg J."/>
            <person name="Griggs A."/>
            <person name="Gujja S."/>
            <person name="Heiman D."/>
            <person name="Howarth C."/>
            <person name="Larson L."/>
            <person name="Lui A."/>
            <person name="MacDonald P.J.P."/>
            <person name="Mehta T."/>
            <person name="Montmayeur A."/>
            <person name="Murphy C."/>
            <person name="Neiman D."/>
            <person name="Pearson M."/>
            <person name="Priest M."/>
            <person name="Roberts A."/>
            <person name="Saif S."/>
            <person name="Shea T."/>
            <person name="Shenoy N."/>
            <person name="Sisk P."/>
            <person name="Stolte C."/>
            <person name="Sykes S."/>
            <person name="Yandava C."/>
            <person name="Wortman J."/>
            <person name="Nusbaum C."/>
            <person name="Birren B."/>
        </authorList>
    </citation>
    <scope>NUCLEOTIDE SEQUENCE</scope>
    <source>
        <strain evidence="10">R3-111a-1</strain>
    </source>
</reference>